<evidence type="ECO:0000313" key="2">
    <source>
        <dbReference type="EMBL" id="OAS19297.1"/>
    </source>
</evidence>
<gene>
    <name evidence="2" type="ORF">A8708_26680</name>
</gene>
<proteinExistence type="predicted"/>
<keyword evidence="1" id="KW-0732">Signal</keyword>
<evidence type="ECO:0000256" key="1">
    <source>
        <dbReference type="SAM" id="SignalP"/>
    </source>
</evidence>
<keyword evidence="3" id="KW-1185">Reference proteome</keyword>
<name>A0A198ADN5_9BACL</name>
<feature type="chain" id="PRO_5008278016" evidence="1">
    <location>
        <begin position="27"/>
        <end position="228"/>
    </location>
</feature>
<protein>
    <submittedName>
        <fullName evidence="2">Uncharacterized protein</fullName>
    </submittedName>
</protein>
<dbReference type="AlphaFoldDB" id="A0A198ADN5"/>
<accession>A0A198ADN5</accession>
<organism evidence="2 3">
    <name type="scientific">Paenibacillus oryzisoli</name>
    <dbReference type="NCBI Taxonomy" id="1850517"/>
    <lineage>
        <taxon>Bacteria</taxon>
        <taxon>Bacillati</taxon>
        <taxon>Bacillota</taxon>
        <taxon>Bacilli</taxon>
        <taxon>Bacillales</taxon>
        <taxon>Paenibacillaceae</taxon>
        <taxon>Paenibacillus</taxon>
    </lineage>
</organism>
<sequence length="228" mass="24895">MEILKRIFTIFMVFCLVASFGLSASAAQVTTPQEDQQHFQVVSVDKQDLEKVAASITKMNSYVSFGQDGYMHINSQALSVIDQETYNLYANGVEKINAEILNGQAVIQDGKIIALNNIQGTTQFSKGTIDDEMHTNYTYGNSYWWGWAFTFDDADTKSFIYALQQTAALGAAAAGIAALIPGGQVTSVIALIESLGAMMIANSMSYHNEGNGVTLNLHWALYYTVNAN</sequence>
<dbReference type="Proteomes" id="UP000078454">
    <property type="component" value="Unassembled WGS sequence"/>
</dbReference>
<feature type="signal peptide" evidence="1">
    <location>
        <begin position="1"/>
        <end position="26"/>
    </location>
</feature>
<reference evidence="2 3" key="1">
    <citation type="submission" date="2016-05" db="EMBL/GenBank/DDBJ databases">
        <title>Paenibacillus sp. 1ZS3-15 nov., isolated from the rhizosphere soil.</title>
        <authorList>
            <person name="Zhang X.X."/>
            <person name="Zhang J."/>
        </authorList>
    </citation>
    <scope>NUCLEOTIDE SEQUENCE [LARGE SCALE GENOMIC DNA]</scope>
    <source>
        <strain evidence="2 3">1ZS3-15</strain>
    </source>
</reference>
<dbReference type="EMBL" id="LYPB01000058">
    <property type="protein sequence ID" value="OAS19297.1"/>
    <property type="molecule type" value="Genomic_DNA"/>
</dbReference>
<evidence type="ECO:0000313" key="3">
    <source>
        <dbReference type="Proteomes" id="UP000078454"/>
    </source>
</evidence>
<comment type="caution">
    <text evidence="2">The sequence shown here is derived from an EMBL/GenBank/DDBJ whole genome shotgun (WGS) entry which is preliminary data.</text>
</comment>